<reference evidence="2 4" key="3">
    <citation type="submission" date="2019-05" db="EMBL/GenBank/DDBJ databases">
        <authorList>
            <consortium name="Pathogen Informatics"/>
        </authorList>
    </citation>
    <scope>NUCLEOTIDE SEQUENCE [LARGE SCALE GENOMIC DNA]</scope>
    <source>
        <strain evidence="2 4">NCTC13032</strain>
    </source>
</reference>
<name>A0A4U9HRC5_9ENTR</name>
<organism evidence="2 4">
    <name type="scientific">Leclercia adecarboxylata</name>
    <dbReference type="NCBI Taxonomy" id="83655"/>
    <lineage>
        <taxon>Bacteria</taxon>
        <taxon>Pseudomonadati</taxon>
        <taxon>Pseudomonadota</taxon>
        <taxon>Gammaproteobacteria</taxon>
        <taxon>Enterobacterales</taxon>
        <taxon>Enterobacteriaceae</taxon>
        <taxon>Leclercia</taxon>
    </lineage>
</organism>
<evidence type="ECO:0000313" key="1">
    <source>
        <dbReference type="EMBL" id="PHH03769.1"/>
    </source>
</evidence>
<dbReference type="EMBL" id="PDLK01000002">
    <property type="protein sequence ID" value="PHH03769.1"/>
    <property type="molecule type" value="Genomic_DNA"/>
</dbReference>
<reference evidence="3" key="1">
    <citation type="submission" date="2017-09" db="EMBL/GenBank/DDBJ databases">
        <title>FDA dAtabase for Regulatory Grade micrObial Sequences (FDA-ARGOS): Supporting development and validation of Infectious Disease Dx tests.</title>
        <authorList>
            <person name="Minogue T."/>
            <person name="Wolcott M."/>
            <person name="Wasieloski L."/>
            <person name="Aguilar W."/>
            <person name="Moore D."/>
            <person name="Tallon L."/>
            <person name="Sadzewicz L."/>
            <person name="Ott S."/>
            <person name="Zhao X."/>
            <person name="Nagaraj S."/>
            <person name="Vavikolanu K."/>
            <person name="Aluvathingal J."/>
            <person name="Nadendla S."/>
            <person name="Sichtig H."/>
        </authorList>
    </citation>
    <scope>NUCLEOTIDE SEQUENCE [LARGE SCALE GENOMIC DNA]</scope>
    <source>
        <strain evidence="3">FDAARGOS_404</strain>
    </source>
</reference>
<dbReference type="EMBL" id="LR590464">
    <property type="protein sequence ID" value="VTP66810.1"/>
    <property type="molecule type" value="Genomic_DNA"/>
</dbReference>
<accession>A0A4U9HRC5</accession>
<proteinExistence type="predicted"/>
<reference evidence="1" key="2">
    <citation type="submission" date="2017-09" db="EMBL/GenBank/DDBJ databases">
        <title>FDA dAtabase for Regulatory Grade micrObial Sequences (FDA-ARGOS): Supporting development and validation of Infectious Disease Dx tests.</title>
        <authorList>
            <person name="Minogue T."/>
            <person name="Wolcott M."/>
            <person name="Wasieloski L."/>
            <person name="Aguilar W."/>
            <person name="Moore D."/>
            <person name="Tallon L.J."/>
            <person name="Sadzewicz L."/>
            <person name="Ott S."/>
            <person name="Zhao X."/>
            <person name="Nagaraj S."/>
            <person name="Vavikolanu K."/>
            <person name="Aluvathingal J."/>
            <person name="Nadendla S."/>
            <person name="Sichtig H."/>
        </authorList>
    </citation>
    <scope>NUCLEOTIDE SEQUENCE</scope>
    <source>
        <strain evidence="1">FDAARGOS_404</strain>
    </source>
</reference>
<protein>
    <submittedName>
        <fullName evidence="2">Uncharacterized protein</fullName>
    </submittedName>
</protein>
<dbReference type="Proteomes" id="UP000222768">
    <property type="component" value="Unassembled WGS sequence"/>
</dbReference>
<sequence>MTFSLRTILLIALMAVLLAGGYGELRYRNGWYAHADHINALAADKRAKAEKAIQPVEQKAAKASDEGRIIYRTITRDVVKYVQDPNRTICDFDDESVRLRQQAIDAANSISGFDAGPVQGK</sequence>
<evidence type="ECO:0000313" key="2">
    <source>
        <dbReference type="EMBL" id="VTP66810.1"/>
    </source>
</evidence>
<gene>
    <name evidence="1" type="ORF">CRX53_07190</name>
    <name evidence="2" type="ORF">NCTC13032_02724</name>
</gene>
<evidence type="ECO:0000313" key="3">
    <source>
        <dbReference type="Proteomes" id="UP000222768"/>
    </source>
</evidence>
<dbReference type="Proteomes" id="UP000310719">
    <property type="component" value="Chromosome"/>
</dbReference>
<dbReference type="AlphaFoldDB" id="A0A4U9HRC5"/>
<evidence type="ECO:0000313" key="4">
    <source>
        <dbReference type="Proteomes" id="UP000310719"/>
    </source>
</evidence>